<evidence type="ECO:0000313" key="3">
    <source>
        <dbReference type="Proteomes" id="UP000054925"/>
    </source>
</evidence>
<name>A0A158G4V6_9BURK</name>
<accession>A0A158G4V6</accession>
<dbReference type="Pfam" id="PF01052">
    <property type="entry name" value="FliMN_C"/>
    <property type="match status" value="1"/>
</dbReference>
<dbReference type="GO" id="GO:0071978">
    <property type="term" value="P:bacterial-type flagellum-dependent swarming motility"/>
    <property type="evidence" value="ECO:0007669"/>
    <property type="project" value="TreeGrafter"/>
</dbReference>
<dbReference type="GO" id="GO:0050918">
    <property type="term" value="P:positive chemotaxis"/>
    <property type="evidence" value="ECO:0007669"/>
    <property type="project" value="TreeGrafter"/>
</dbReference>
<protein>
    <submittedName>
        <fullName evidence="2">Type III secretion system protein</fullName>
    </submittedName>
</protein>
<dbReference type="InterPro" id="IPR036429">
    <property type="entry name" value="SpoA-like_sf"/>
</dbReference>
<evidence type="ECO:0000313" key="2">
    <source>
        <dbReference type="EMBL" id="SAL26669.1"/>
    </source>
</evidence>
<feature type="domain" description="Flagellar motor switch protein FliN-like C-terminal" evidence="1">
    <location>
        <begin position="260"/>
        <end position="325"/>
    </location>
</feature>
<sequence length="332" mass="35663">MSARPSIATVPRFARMAHADVERHNLAALHFGKPYGVLVGHRRYALQFEPCRARYPLRLHGEAGGEPLLLDCDAAALFPELGQEALAQLDASAAARIAEALDDWLCALEGLFGFTIALTAVSFDEDAQAGAYGLALTHLQSGRAAHFSFRNQAVDHWLASRTPAAGRATAANAFAGRLALKVPVCLSGPALTLPRVRQISAGDVVVVNGASCHLRVPLRDGARRLLLKSNEDTYMIDRILPDEAPPVEETSELVPVDALTFPFDAVLGTVPMSVHDLLRLRAGSVVPFQMPLGERSVTLLCQGVPFARGEMVEIEDTLGVRITRLTHGDAGQ</sequence>
<dbReference type="RefSeq" id="WP_235025046.1">
    <property type="nucleotide sequence ID" value="NZ_FCOL02000004.1"/>
</dbReference>
<dbReference type="AlphaFoldDB" id="A0A158G4V6"/>
<dbReference type="Gene3D" id="2.30.330.10">
    <property type="entry name" value="SpoA-like"/>
    <property type="match status" value="1"/>
</dbReference>
<dbReference type="PANTHER" id="PTHR30034">
    <property type="entry name" value="FLAGELLAR MOTOR SWITCH PROTEIN FLIM"/>
    <property type="match status" value="1"/>
</dbReference>
<reference evidence="2" key="1">
    <citation type="submission" date="2016-01" db="EMBL/GenBank/DDBJ databases">
        <authorList>
            <person name="Peeters C."/>
        </authorList>
    </citation>
    <scope>NUCLEOTIDE SEQUENCE [LARGE SCALE GENOMIC DNA]</scope>
    <source>
        <strain evidence="2">LMG 22937</strain>
    </source>
</reference>
<dbReference type="InterPro" id="IPR001543">
    <property type="entry name" value="FliN-like_C"/>
</dbReference>
<evidence type="ECO:0000259" key="1">
    <source>
        <dbReference type="Pfam" id="PF01052"/>
    </source>
</evidence>
<dbReference type="EMBL" id="FCOL02000004">
    <property type="protein sequence ID" value="SAL26669.1"/>
    <property type="molecule type" value="Genomic_DNA"/>
</dbReference>
<dbReference type="SUPFAM" id="SSF101801">
    <property type="entry name" value="Surface presentation of antigens (SPOA)"/>
    <property type="match status" value="1"/>
</dbReference>
<comment type="caution">
    <text evidence="2">The sequence shown here is derived from an EMBL/GenBank/DDBJ whole genome shotgun (WGS) entry which is preliminary data.</text>
</comment>
<dbReference type="PANTHER" id="PTHR30034:SF6">
    <property type="entry name" value="YOP PROTEINS TRANSLOCATION PROTEIN Q"/>
    <property type="match status" value="1"/>
</dbReference>
<proteinExistence type="predicted"/>
<keyword evidence="3" id="KW-1185">Reference proteome</keyword>
<organism evidence="2 3">
    <name type="scientific">Caballeronia terrestris</name>
    <dbReference type="NCBI Taxonomy" id="1226301"/>
    <lineage>
        <taxon>Bacteria</taxon>
        <taxon>Pseudomonadati</taxon>
        <taxon>Pseudomonadota</taxon>
        <taxon>Betaproteobacteria</taxon>
        <taxon>Burkholderiales</taxon>
        <taxon>Burkholderiaceae</taxon>
        <taxon>Caballeronia</taxon>
    </lineage>
</organism>
<gene>
    <name evidence="2" type="ORF">AWB67_01094</name>
</gene>
<dbReference type="Proteomes" id="UP000054925">
    <property type="component" value="Unassembled WGS sequence"/>
</dbReference>